<evidence type="ECO:0000259" key="2">
    <source>
        <dbReference type="Pfam" id="PF13690"/>
    </source>
</evidence>
<dbReference type="RefSeq" id="WP_092078056.1">
    <property type="nucleotide sequence ID" value="NZ_FNAQ01000006.1"/>
</dbReference>
<dbReference type="OrthoDB" id="9790435at2"/>
<dbReference type="CDD" id="cd17906">
    <property type="entry name" value="CheX"/>
    <property type="match status" value="1"/>
</dbReference>
<keyword evidence="4" id="KW-1185">Reference proteome</keyword>
<dbReference type="Gene3D" id="3.40.1550.10">
    <property type="entry name" value="CheC-like"/>
    <property type="match status" value="1"/>
</dbReference>
<sequence>MDLQQHITDATREIFETMIMLDITPGAPLPQPVRQFKASVSGVIGLAGSCKGMLSIHLPEPVAKAITSSFLGMEVDEINDDVTDAIGELANMLAGNIKMVLDSAGKAVTLSIPSCIHGEEYSMDSVGDADWTAVPFRLDGGEFVVELQIKNNG</sequence>
<evidence type="ECO:0000313" key="3">
    <source>
        <dbReference type="EMBL" id="SDE27912.1"/>
    </source>
</evidence>
<dbReference type="SUPFAM" id="SSF103039">
    <property type="entry name" value="CheC-like"/>
    <property type="match status" value="1"/>
</dbReference>
<dbReference type="Proteomes" id="UP000243205">
    <property type="component" value="Unassembled WGS sequence"/>
</dbReference>
<name>A0A1G7BLX2_9BACT</name>
<dbReference type="InterPro" id="IPR038756">
    <property type="entry name" value="CheX-like"/>
</dbReference>
<protein>
    <submittedName>
        <fullName evidence="3">Chemotaxis protein CheX</fullName>
    </submittedName>
</protein>
<accession>A0A1G7BLX2</accession>
<proteinExistence type="predicted"/>
<dbReference type="PANTHER" id="PTHR39452">
    <property type="entry name" value="CHEY-P PHOSPHATASE CHEX"/>
    <property type="match status" value="1"/>
</dbReference>
<dbReference type="EMBL" id="FNAQ01000006">
    <property type="protein sequence ID" value="SDE27912.1"/>
    <property type="molecule type" value="Genomic_DNA"/>
</dbReference>
<dbReference type="AlphaFoldDB" id="A0A1G7BLX2"/>
<dbReference type="Pfam" id="PF13690">
    <property type="entry name" value="CheX"/>
    <property type="match status" value="1"/>
</dbReference>
<evidence type="ECO:0000313" key="4">
    <source>
        <dbReference type="Proteomes" id="UP000243205"/>
    </source>
</evidence>
<reference evidence="4" key="1">
    <citation type="submission" date="2016-10" db="EMBL/GenBank/DDBJ databases">
        <authorList>
            <person name="Varghese N."/>
            <person name="Submissions S."/>
        </authorList>
    </citation>
    <scope>NUCLEOTIDE SEQUENCE [LARGE SCALE GENOMIC DNA]</scope>
    <source>
        <strain evidence="4">DSM 8987</strain>
    </source>
</reference>
<keyword evidence="1" id="KW-0145">Chemotaxis</keyword>
<evidence type="ECO:0000256" key="1">
    <source>
        <dbReference type="ARBA" id="ARBA00022500"/>
    </source>
</evidence>
<dbReference type="PANTHER" id="PTHR39452:SF1">
    <property type="entry name" value="CHEY-P PHOSPHATASE CHEX"/>
    <property type="match status" value="1"/>
</dbReference>
<gene>
    <name evidence="3" type="ORF">SAMN05661003_10695</name>
</gene>
<feature type="domain" description="Chemotaxis phosphatase CheX-like" evidence="2">
    <location>
        <begin position="40"/>
        <end position="136"/>
    </location>
</feature>
<dbReference type="GO" id="GO:0006935">
    <property type="term" value="P:chemotaxis"/>
    <property type="evidence" value="ECO:0007669"/>
    <property type="project" value="UniProtKB-KW"/>
</dbReference>
<dbReference type="STRING" id="57664.SAMN05661003_10695"/>
<dbReference type="InterPro" id="IPR028976">
    <property type="entry name" value="CheC-like_sf"/>
</dbReference>
<dbReference type="InterPro" id="IPR028051">
    <property type="entry name" value="CheX-like_dom"/>
</dbReference>
<organism evidence="3 4">
    <name type="scientific">Desulfuromonas thiophila</name>
    <dbReference type="NCBI Taxonomy" id="57664"/>
    <lineage>
        <taxon>Bacteria</taxon>
        <taxon>Pseudomonadati</taxon>
        <taxon>Thermodesulfobacteriota</taxon>
        <taxon>Desulfuromonadia</taxon>
        <taxon>Desulfuromonadales</taxon>
        <taxon>Desulfuromonadaceae</taxon>
        <taxon>Desulfuromonas</taxon>
    </lineage>
</organism>